<feature type="compositionally biased region" description="Basic and acidic residues" evidence="1">
    <location>
        <begin position="50"/>
        <end position="62"/>
    </location>
</feature>
<protein>
    <submittedName>
        <fullName evidence="2">Uncharacterized protein</fullName>
    </submittedName>
</protein>
<evidence type="ECO:0000313" key="2">
    <source>
        <dbReference type="EMBL" id="TKA22572.1"/>
    </source>
</evidence>
<evidence type="ECO:0000256" key="1">
    <source>
        <dbReference type="SAM" id="MobiDB-lite"/>
    </source>
</evidence>
<comment type="caution">
    <text evidence="2">The sequence shown here is derived from an EMBL/GenBank/DDBJ whole genome shotgun (WGS) entry which is preliminary data.</text>
</comment>
<feature type="compositionally biased region" description="Low complexity" evidence="1">
    <location>
        <begin position="97"/>
        <end position="116"/>
    </location>
</feature>
<accession>A0A4U0TLH4</accession>
<dbReference type="Proteomes" id="UP000308549">
    <property type="component" value="Unassembled WGS sequence"/>
</dbReference>
<dbReference type="OrthoDB" id="5426563at2759"/>
<feature type="region of interest" description="Disordered" evidence="1">
    <location>
        <begin position="24"/>
        <end position="73"/>
    </location>
</feature>
<feature type="region of interest" description="Disordered" evidence="1">
    <location>
        <begin position="88"/>
        <end position="140"/>
    </location>
</feature>
<evidence type="ECO:0000313" key="3">
    <source>
        <dbReference type="Proteomes" id="UP000308549"/>
    </source>
</evidence>
<feature type="compositionally biased region" description="Basic residues" evidence="1">
    <location>
        <begin position="180"/>
        <end position="195"/>
    </location>
</feature>
<gene>
    <name evidence="2" type="ORF">B0A50_08142</name>
</gene>
<organism evidence="2 3">
    <name type="scientific">Salinomyces thailandicus</name>
    <dbReference type="NCBI Taxonomy" id="706561"/>
    <lineage>
        <taxon>Eukaryota</taxon>
        <taxon>Fungi</taxon>
        <taxon>Dikarya</taxon>
        <taxon>Ascomycota</taxon>
        <taxon>Pezizomycotina</taxon>
        <taxon>Dothideomycetes</taxon>
        <taxon>Dothideomycetidae</taxon>
        <taxon>Mycosphaerellales</taxon>
        <taxon>Teratosphaeriaceae</taxon>
        <taxon>Salinomyces</taxon>
    </lineage>
</organism>
<name>A0A4U0TLH4_9PEZI</name>
<feature type="region of interest" description="Disordered" evidence="1">
    <location>
        <begin position="398"/>
        <end position="444"/>
    </location>
</feature>
<sequence>MDWTGGVRKRFAAGKNNALLQKQKAHFARARSKLQNSPGSQRTSRPGIARRPEASGVKEKRIPSRSHAYAGSMSHEYVIEGRGKQRELSQSLFPKKSPSIISISSGNSSSSALSSSDGRKPQQRPAGDRPSTNPIRPDIDEEQLLVAKRRRLLARKDWLGVSVARPLQMDFPSSRDKDRIGKRRKIEGSGRRSKAAVKRLLTPPFEERLPQPDALMSGALPAEDEPMRVKIGADAFASQTQRSRHSQALAATSMRPLSTDFGSISEESMLLGADGDDFEANQDVAGTAIRRLSLPPLSGLQSSGSGDTYPFTSAGGPFDSSAVMQSPQESLQQIIHLANLPAALQPTRLRTPDASSGDGEPLWKEFICGTDDESSESSQDLTAVQTGDAMNLGHVAGTIDVPATSPSAEGGPEASDTAAIGIHAKGQNYHPTTTKRQPRACIQH</sequence>
<proteinExistence type="predicted"/>
<feature type="compositionally biased region" description="Polar residues" evidence="1">
    <location>
        <begin position="33"/>
        <end position="44"/>
    </location>
</feature>
<reference evidence="2 3" key="1">
    <citation type="submission" date="2017-03" db="EMBL/GenBank/DDBJ databases">
        <title>Genomes of endolithic fungi from Antarctica.</title>
        <authorList>
            <person name="Coleine C."/>
            <person name="Masonjones S."/>
            <person name="Stajich J.E."/>
        </authorList>
    </citation>
    <scope>NUCLEOTIDE SEQUENCE [LARGE SCALE GENOMIC DNA]</scope>
    <source>
        <strain evidence="2 3">CCFEE 6315</strain>
    </source>
</reference>
<dbReference type="EMBL" id="NAJL01000071">
    <property type="protein sequence ID" value="TKA22572.1"/>
    <property type="molecule type" value="Genomic_DNA"/>
</dbReference>
<dbReference type="AlphaFoldDB" id="A0A4U0TLH4"/>
<feature type="region of interest" description="Disordered" evidence="1">
    <location>
        <begin position="170"/>
        <end position="195"/>
    </location>
</feature>
<keyword evidence="3" id="KW-1185">Reference proteome</keyword>